<reference evidence="2" key="1">
    <citation type="submission" date="2018-05" db="EMBL/GenBank/DDBJ databases">
        <title>Complete genome sequence of Actinobacillus porcitonsillarum reference strain 9953L55 (CCUG 46996).</title>
        <authorList>
            <person name="Dona V."/>
            <person name="Perreten V."/>
        </authorList>
    </citation>
    <scope>NUCLEOTIDE SEQUENCE [LARGE SCALE GENOMIC DNA]</scope>
    <source>
        <strain evidence="2">9953L55</strain>
    </source>
</reference>
<name>A0A2U8FHJ9_9PAST</name>
<dbReference type="Gene3D" id="2.80.10.50">
    <property type="match status" value="1"/>
</dbReference>
<dbReference type="EMBL" id="CP029206">
    <property type="protein sequence ID" value="AWI50433.1"/>
    <property type="molecule type" value="Genomic_DNA"/>
</dbReference>
<protein>
    <submittedName>
        <fullName evidence="1">Uncharacterized protein</fullName>
    </submittedName>
</protein>
<dbReference type="SUPFAM" id="SSF50405">
    <property type="entry name" value="Actin-crosslinking proteins"/>
    <property type="match status" value="1"/>
</dbReference>
<keyword evidence="2" id="KW-1185">Reference proteome</keyword>
<dbReference type="RefSeq" id="WP_108922920.1">
    <property type="nucleotide sequence ID" value="NZ_CP029206.1"/>
</dbReference>
<evidence type="ECO:0000313" key="2">
    <source>
        <dbReference type="Proteomes" id="UP000244920"/>
    </source>
</evidence>
<accession>A0A2U8FHJ9</accession>
<organism evidence="1 2">
    <name type="scientific">Actinobacillus porcitonsillarum</name>
    <dbReference type="NCBI Taxonomy" id="189834"/>
    <lineage>
        <taxon>Bacteria</taxon>
        <taxon>Pseudomonadati</taxon>
        <taxon>Pseudomonadota</taxon>
        <taxon>Gammaproteobacteria</taxon>
        <taxon>Pasteurellales</taxon>
        <taxon>Pasteurellaceae</taxon>
        <taxon>Actinobacillus</taxon>
    </lineage>
</organism>
<gene>
    <name evidence="1" type="ORF">DDU33_02490</name>
</gene>
<dbReference type="AlphaFoldDB" id="A0A2U8FHJ9"/>
<dbReference type="InterPro" id="IPR008999">
    <property type="entry name" value="Actin-crosslinking"/>
</dbReference>
<proteinExistence type="predicted"/>
<evidence type="ECO:0000313" key="1">
    <source>
        <dbReference type="EMBL" id="AWI50433.1"/>
    </source>
</evidence>
<dbReference type="Proteomes" id="UP000244920">
    <property type="component" value="Chromosome"/>
</dbReference>
<sequence length="156" mass="18214">MKPSWSVILTVKSTPDSINYFIQYYLNIGVSEIFLFLDSPNDFEKNIIVAIKDVVLEQYGDRYSKLECRLSRNGDGINQVIYFWVRHKQALFYFYIDKYNFVRGFSSNNAQLFTLNRLENNKFAVGYNGKYLSVTPQGKVSFSATEIKAWELLELI</sequence>
<dbReference type="KEGG" id="apor:DDU33_02490"/>